<keyword evidence="3 8" id="KW-1133">Transmembrane helix</keyword>
<feature type="region of interest" description="Disordered" evidence="7">
    <location>
        <begin position="247"/>
        <end position="269"/>
    </location>
</feature>
<dbReference type="InterPro" id="IPR051577">
    <property type="entry name" value="MRF-like"/>
</dbReference>
<feature type="region of interest" description="Disordered" evidence="7">
    <location>
        <begin position="105"/>
        <end position="127"/>
    </location>
</feature>
<evidence type="ECO:0000256" key="5">
    <source>
        <dbReference type="ARBA" id="ARBA00023136"/>
    </source>
</evidence>
<dbReference type="GO" id="GO:0016540">
    <property type="term" value="P:protein autoprocessing"/>
    <property type="evidence" value="ECO:0007669"/>
    <property type="project" value="TreeGrafter"/>
</dbReference>
<evidence type="ECO:0000256" key="1">
    <source>
        <dbReference type="ARBA" id="ARBA00004167"/>
    </source>
</evidence>
<feature type="compositionally biased region" description="Low complexity" evidence="7">
    <location>
        <begin position="466"/>
        <end position="483"/>
    </location>
</feature>
<accession>A0A151Z2N1</accession>
<dbReference type="PANTHER" id="PTHR13029:SF19">
    <property type="entry name" value="NDT80 DOMAIN-CONTAINING PROTEIN"/>
    <property type="match status" value="1"/>
</dbReference>
<dbReference type="Gene3D" id="2.60.40.1390">
    <property type="entry name" value="NDT80 DNA-binding domain"/>
    <property type="match status" value="1"/>
</dbReference>
<reference evidence="11 12" key="1">
    <citation type="submission" date="2015-12" db="EMBL/GenBank/DDBJ databases">
        <title>Dictyostelia acquired genes for synthesis and detection of signals that induce cell-type specialization by lateral gene transfer from prokaryotes.</title>
        <authorList>
            <person name="Gloeckner G."/>
            <person name="Schaap P."/>
        </authorList>
    </citation>
    <scope>NUCLEOTIDE SEQUENCE [LARGE SCALE GENOMIC DNA]</scope>
    <source>
        <strain evidence="11 12">TK</strain>
    </source>
</reference>
<feature type="region of interest" description="Disordered" evidence="7">
    <location>
        <begin position="1156"/>
        <end position="1188"/>
    </location>
</feature>
<evidence type="ECO:0000256" key="3">
    <source>
        <dbReference type="ARBA" id="ARBA00022989"/>
    </source>
</evidence>
<feature type="compositionally biased region" description="Polar residues" evidence="7">
    <location>
        <begin position="192"/>
        <end position="201"/>
    </location>
</feature>
<feature type="compositionally biased region" description="Low complexity" evidence="7">
    <location>
        <begin position="202"/>
        <end position="224"/>
    </location>
</feature>
<feature type="compositionally biased region" description="Low complexity" evidence="7">
    <location>
        <begin position="525"/>
        <end position="551"/>
    </location>
</feature>
<evidence type="ECO:0000256" key="6">
    <source>
        <dbReference type="PROSITE-ProRule" id="PRU00850"/>
    </source>
</evidence>
<feature type="compositionally biased region" description="Polar residues" evidence="7">
    <location>
        <begin position="484"/>
        <end position="499"/>
    </location>
</feature>
<dbReference type="GO" id="GO:0005789">
    <property type="term" value="C:endoplasmic reticulum membrane"/>
    <property type="evidence" value="ECO:0007669"/>
    <property type="project" value="TreeGrafter"/>
</dbReference>
<evidence type="ECO:0000256" key="2">
    <source>
        <dbReference type="ARBA" id="ARBA00022692"/>
    </source>
</evidence>
<dbReference type="OrthoDB" id="27041at2759"/>
<feature type="transmembrane region" description="Helical" evidence="8">
    <location>
        <begin position="914"/>
        <end position="937"/>
    </location>
</feature>
<dbReference type="PANTHER" id="PTHR13029">
    <property type="match status" value="1"/>
</dbReference>
<organism evidence="11 12">
    <name type="scientific">Tieghemostelium lacteum</name>
    <name type="common">Slime mold</name>
    <name type="synonym">Dictyostelium lacteum</name>
    <dbReference type="NCBI Taxonomy" id="361077"/>
    <lineage>
        <taxon>Eukaryota</taxon>
        <taxon>Amoebozoa</taxon>
        <taxon>Evosea</taxon>
        <taxon>Eumycetozoa</taxon>
        <taxon>Dictyostelia</taxon>
        <taxon>Dictyosteliales</taxon>
        <taxon>Raperosteliaceae</taxon>
        <taxon>Tieghemostelium</taxon>
    </lineage>
</organism>
<evidence type="ECO:0000256" key="4">
    <source>
        <dbReference type="ARBA" id="ARBA00023125"/>
    </source>
</evidence>
<feature type="region of interest" description="Disordered" evidence="7">
    <location>
        <begin position="466"/>
        <end position="588"/>
    </location>
</feature>
<sequence>MDQQNYNETSETYNEPILKMSGCLLTSYNQLQFQQHQQQQQQHQHQHQQQQSQQHQQSLPSNQPSQLTLSYESLFNNLYNDPNKSISELAIKSESYPNLIIQQLQQHQQSNNANQSNNSVPSIMINNNNQNSIQNQLLQQQLLQQHSQQGQPSQTQQTYIIVTPSSDISSPSPTSSNHLSSSPLHSPMSPNEIPTTLPFPNQQSYYQHHQQQQQQQHQQHQQQQQYINNNGEMNIPMSIVTSPVLNSTTTTTTTSNNNSNNKKLKRGYGQSIQRDEWDNYYPPYKTFKLFNNSKHDLTGSFNFKVKRIDKNIQFSDLDSAWILYRQNRFQVDCDLSGSLESWSNSDRAQGLIFVNSLDSNGATKLKEVSGLFFTLYVLKFGNSQSIVSPNDQSERVSIHQLGGSSGKKDGRLPVEPCPVVKGKANWTKLQFGSATANNARVHPDQPNPNQQFFRIVVTLNAIVQDNSNNSNSSSTPTSNGSFSATPNSTTQFIPIQSKISPPMIVRGQNPGRFLNQDKSSKKDNNSSPNHSKIENNNSHTTTTTNNNNNNSIFLEIPKTKNELKISTSSTSSSSSSDIEQQQQQSQHISSLNNVQNQMNVNNNISNNETQIGTDNWEFFPFASLSSNSLKIPSQPTSLFNGTEDIQIPNHQQTSTTTTTQTSTTMTSNIFNTPIQDQIMQQQQQQPQQQPQQPTEQLWIRNPFSSNGQDIIYTNGKVGINTTNPSQELTVNGNMLVTGELFKPSDRRIKRNIKEDQSDHWEKINQLKLYEYDRVKMNGYDKQSAAGDQSNVVAEKGFIAQEVQKVMPNAVKLAGDVQLQDGTTVPNLLVVNDRVLLMENIGATQQIGRTLKNEQQHIIQMDEEINRVKQEGKRDQHVVLSKMQDLVSFMLSEESKQQQRDVDESCIYCSIMGLGPAWTCFSLGFFFPLFWVAGSLFLFSGSRVKWVSGLANFLALVIEVIVISLFTFYLPRIAAIVLAPSIVAMGIVVCIFVGFFRQKNVESKKRYLRERMRLIQSDGYKNLNDHVELIRSDLKKSKTQRARQQRQPIVVQQQQQQQQPVPIHIQEDMDEEIEIQPKQPIYHRENLKSEPIELKEFYKISKGNNQILQETPLQEIIQNYSKKTLASPPAVKRTTATLSSSQTSTIESIPATVIKSPTSPKILTSPTAAGGTTQTITTSSTTTTTTTQY</sequence>
<dbReference type="EMBL" id="LODT01000051">
    <property type="protein sequence ID" value="KYQ88188.1"/>
    <property type="molecule type" value="Genomic_DNA"/>
</dbReference>
<feature type="compositionally biased region" description="Low complexity" evidence="7">
    <location>
        <begin position="565"/>
        <end position="588"/>
    </location>
</feature>
<keyword evidence="4 6" id="KW-0238">DNA-binding</keyword>
<feature type="domain" description="Peptidase S74" evidence="10">
    <location>
        <begin position="744"/>
        <end position="857"/>
    </location>
</feature>
<protein>
    <submittedName>
        <fullName evidence="11">NDT80/PhoG-like protein</fullName>
    </submittedName>
</protein>
<dbReference type="InParanoid" id="A0A151Z2N1"/>
<dbReference type="SUPFAM" id="SSF49417">
    <property type="entry name" value="p53-like transcription factors"/>
    <property type="match status" value="1"/>
</dbReference>
<dbReference type="InterPro" id="IPR024061">
    <property type="entry name" value="NDT80_DNA-bd_dom"/>
</dbReference>
<dbReference type="GO" id="GO:0043565">
    <property type="term" value="F:sequence-specific DNA binding"/>
    <property type="evidence" value="ECO:0007669"/>
    <property type="project" value="TreeGrafter"/>
</dbReference>
<feature type="domain" description="NDT80" evidence="9">
    <location>
        <begin position="239"/>
        <end position="517"/>
    </location>
</feature>
<feature type="compositionally biased region" description="Low complexity" evidence="7">
    <location>
        <begin position="247"/>
        <end position="261"/>
    </location>
</feature>
<evidence type="ECO:0000256" key="7">
    <source>
        <dbReference type="SAM" id="MobiDB-lite"/>
    </source>
</evidence>
<dbReference type="GO" id="GO:0045893">
    <property type="term" value="P:positive regulation of DNA-templated transcription"/>
    <property type="evidence" value="ECO:0007669"/>
    <property type="project" value="TreeGrafter"/>
</dbReference>
<feature type="region of interest" description="Disordered" evidence="7">
    <location>
        <begin position="35"/>
        <end position="64"/>
    </location>
</feature>
<name>A0A151Z2N1_TIELA</name>
<feature type="transmembrane region" description="Helical" evidence="8">
    <location>
        <begin position="949"/>
        <end position="969"/>
    </location>
</feature>
<dbReference type="Proteomes" id="UP000076078">
    <property type="component" value="Unassembled WGS sequence"/>
</dbReference>
<dbReference type="GO" id="GO:0005634">
    <property type="term" value="C:nucleus"/>
    <property type="evidence" value="ECO:0007669"/>
    <property type="project" value="TreeGrafter"/>
</dbReference>
<evidence type="ECO:0000313" key="11">
    <source>
        <dbReference type="EMBL" id="KYQ88188.1"/>
    </source>
</evidence>
<dbReference type="InterPro" id="IPR008967">
    <property type="entry name" value="p53-like_TF_DNA-bd_sf"/>
</dbReference>
<proteinExistence type="predicted"/>
<feature type="transmembrane region" description="Helical" evidence="8">
    <location>
        <begin position="975"/>
        <end position="995"/>
    </location>
</feature>
<feature type="compositionally biased region" description="Polar residues" evidence="7">
    <location>
        <begin position="1156"/>
        <end position="1165"/>
    </location>
</feature>
<evidence type="ECO:0000259" key="9">
    <source>
        <dbReference type="PROSITE" id="PS51517"/>
    </source>
</evidence>
<comment type="caution">
    <text evidence="11">The sequence shown here is derived from an EMBL/GenBank/DDBJ whole genome shotgun (WGS) entry which is preliminary data.</text>
</comment>
<feature type="region of interest" description="Disordered" evidence="7">
    <location>
        <begin position="164"/>
        <end position="224"/>
    </location>
</feature>
<keyword evidence="2 8" id="KW-0812">Transmembrane</keyword>
<dbReference type="Pfam" id="PF13884">
    <property type="entry name" value="Peptidase_S74"/>
    <property type="match status" value="1"/>
</dbReference>
<comment type="subcellular location">
    <subcellularLocation>
        <location evidence="1">Membrane</location>
        <topology evidence="1">Single-pass membrane protein</topology>
    </subcellularLocation>
</comment>
<evidence type="ECO:0000313" key="12">
    <source>
        <dbReference type="Proteomes" id="UP000076078"/>
    </source>
</evidence>
<gene>
    <name evidence="11" type="ORF">DLAC_10872</name>
</gene>
<dbReference type="Pfam" id="PF05224">
    <property type="entry name" value="NDT80_PhoG"/>
    <property type="match status" value="1"/>
</dbReference>
<feature type="DNA-binding region" description="NDT80" evidence="6">
    <location>
        <begin position="239"/>
        <end position="517"/>
    </location>
</feature>
<dbReference type="InterPro" id="IPR030392">
    <property type="entry name" value="S74_ICA"/>
</dbReference>
<feature type="compositionally biased region" description="Low complexity" evidence="7">
    <location>
        <begin position="1166"/>
        <end position="1188"/>
    </location>
</feature>
<keyword evidence="5 8" id="KW-0472">Membrane</keyword>
<dbReference type="PROSITE" id="PS51688">
    <property type="entry name" value="ICA"/>
    <property type="match status" value="1"/>
</dbReference>
<evidence type="ECO:0000259" key="10">
    <source>
        <dbReference type="PROSITE" id="PS51688"/>
    </source>
</evidence>
<dbReference type="GO" id="GO:0003700">
    <property type="term" value="F:DNA-binding transcription factor activity"/>
    <property type="evidence" value="ECO:0007669"/>
    <property type="project" value="UniProtKB-UniRule"/>
</dbReference>
<feature type="compositionally biased region" description="Low complexity" evidence="7">
    <location>
        <begin position="105"/>
        <end position="118"/>
    </location>
</feature>
<keyword evidence="12" id="KW-1185">Reference proteome</keyword>
<evidence type="ECO:0000256" key="8">
    <source>
        <dbReference type="SAM" id="Phobius"/>
    </source>
</evidence>
<dbReference type="PROSITE" id="PS51517">
    <property type="entry name" value="NDT80"/>
    <property type="match status" value="1"/>
</dbReference>
<feature type="compositionally biased region" description="Low complexity" evidence="7">
    <location>
        <begin position="164"/>
        <end position="191"/>
    </location>
</feature>
<dbReference type="FunCoup" id="A0A151Z2N1">
    <property type="interactions" value="465"/>
</dbReference>
<dbReference type="AlphaFoldDB" id="A0A151Z2N1"/>
<dbReference type="InterPro" id="IPR037141">
    <property type="entry name" value="NDT80_DNA-bd_dom_sf"/>
</dbReference>